<reference evidence="3" key="1">
    <citation type="journal article" date="2019" name="Int. J. Syst. Evol. Microbiol.">
        <title>The Global Catalogue of Microorganisms (GCM) 10K type strain sequencing project: providing services to taxonomists for standard genome sequencing and annotation.</title>
        <authorList>
            <consortium name="The Broad Institute Genomics Platform"/>
            <consortium name="The Broad Institute Genome Sequencing Center for Infectious Disease"/>
            <person name="Wu L."/>
            <person name="Ma J."/>
        </authorList>
    </citation>
    <scope>NUCLEOTIDE SEQUENCE [LARGE SCALE GENOMIC DNA]</scope>
    <source>
        <strain evidence="3">JCM 18298</strain>
    </source>
</reference>
<comment type="caution">
    <text evidence="2">The sequence shown here is derived from an EMBL/GenBank/DDBJ whole genome shotgun (WGS) entry which is preliminary data.</text>
</comment>
<organism evidence="2 3">
    <name type="scientific">Nocardia callitridis</name>
    <dbReference type="NCBI Taxonomy" id="648753"/>
    <lineage>
        <taxon>Bacteria</taxon>
        <taxon>Bacillati</taxon>
        <taxon>Actinomycetota</taxon>
        <taxon>Actinomycetes</taxon>
        <taxon>Mycobacteriales</taxon>
        <taxon>Nocardiaceae</taxon>
        <taxon>Nocardia</taxon>
    </lineage>
</organism>
<name>A0ABP9KKT8_9NOCA</name>
<dbReference type="Proteomes" id="UP001500603">
    <property type="component" value="Unassembled WGS sequence"/>
</dbReference>
<gene>
    <name evidence="2" type="ORF">GCM10023318_38390</name>
</gene>
<evidence type="ECO:0000313" key="2">
    <source>
        <dbReference type="EMBL" id="GAA5058725.1"/>
    </source>
</evidence>
<evidence type="ECO:0000256" key="1">
    <source>
        <dbReference type="SAM" id="MobiDB-lite"/>
    </source>
</evidence>
<evidence type="ECO:0000313" key="3">
    <source>
        <dbReference type="Proteomes" id="UP001500603"/>
    </source>
</evidence>
<sequence length="86" mass="9901">MTADSRYCHGRTPPRATLGRTHRRAFDPVAARTPWWRLPHRKLRRALATRRDTTAMDWRYALFLAPDAAGAIGNPSARPNEWEGLY</sequence>
<dbReference type="EMBL" id="BAABJM010000003">
    <property type="protein sequence ID" value="GAA5058725.1"/>
    <property type="molecule type" value="Genomic_DNA"/>
</dbReference>
<keyword evidence="3" id="KW-1185">Reference proteome</keyword>
<accession>A0ABP9KKT8</accession>
<dbReference type="RefSeq" id="WP_345496906.1">
    <property type="nucleotide sequence ID" value="NZ_BAABJM010000003.1"/>
</dbReference>
<proteinExistence type="predicted"/>
<feature type="region of interest" description="Disordered" evidence="1">
    <location>
        <begin position="1"/>
        <end position="20"/>
    </location>
</feature>
<protein>
    <submittedName>
        <fullName evidence="2">Uncharacterized protein</fullName>
    </submittedName>
</protein>